<feature type="region of interest" description="Disordered" evidence="4">
    <location>
        <begin position="38"/>
        <end position="70"/>
    </location>
</feature>
<dbReference type="InterPro" id="IPR023194">
    <property type="entry name" value="eIF3-like_dom_sf"/>
</dbReference>
<evidence type="ECO:0000256" key="4">
    <source>
        <dbReference type="SAM" id="MobiDB-lite"/>
    </source>
</evidence>
<reference evidence="5" key="1">
    <citation type="submission" date="2016-04" db="EMBL/GenBank/DDBJ databases">
        <authorList>
            <person name="Calderon-Fernandez G.M.Sr."/>
        </authorList>
    </citation>
    <scope>NUCLEOTIDE SEQUENCE</scope>
    <source>
        <strain evidence="5">Int1</strain>
        <tissue evidence="5">Integument</tissue>
    </source>
</reference>
<dbReference type="AlphaFoldDB" id="A0A171A939"/>
<accession>A0A171A939</accession>
<feature type="non-terminal residue" evidence="5">
    <location>
        <position position="164"/>
    </location>
</feature>
<reference evidence="5" key="2">
    <citation type="journal article" date="2017" name="J. Med. Entomol.">
        <title>Transcriptome Analysis of the Triatoma infestans (Hemiptera: Reduviidae) Integument.</title>
        <authorList>
            <person name="Calderon-Fernandez G.M."/>
            <person name="Moriconi D.E."/>
            <person name="Dulbecco A.B."/>
            <person name="Juarez M.P."/>
        </authorList>
    </citation>
    <scope>NUCLEOTIDE SEQUENCE</scope>
    <source>
        <strain evidence="5">Int1</strain>
        <tissue evidence="5">Integument</tissue>
    </source>
</reference>
<dbReference type="EMBL" id="GEMB01001356">
    <property type="protein sequence ID" value="JAS01800.1"/>
    <property type="molecule type" value="Transcribed_RNA"/>
</dbReference>
<dbReference type="PANTHER" id="PTHR21681">
    <property type="entry name" value="EUKARYOTIC TRANSLATION INITIATION FACTOR 3 SUBUNIT J"/>
    <property type="match status" value="1"/>
</dbReference>
<proteinExistence type="predicted"/>
<dbReference type="InterPro" id="IPR013906">
    <property type="entry name" value="eIF3j"/>
</dbReference>
<protein>
    <submittedName>
        <fullName evidence="5">Eukaryotic translation initiation factor 3 subunit j</fullName>
    </submittedName>
</protein>
<keyword evidence="1" id="KW-0963">Cytoplasm</keyword>
<sequence>MMDVWKTSCLSQYASTNKWEGEDVDENVADSWDDVLAEVDDIDPPTPSISKSKGSAKNRKDAEKKEEAVNKKETMSLEEIRKLQIEADLHLAKEVFGVDQTILNSKEDFDKLKNQLVLLLNDANKNSNFSLFSEEIVQFLCSHLPSNELRKIHNWIGNLQIQRI</sequence>
<dbReference type="Gene3D" id="1.10.246.60">
    <property type="entry name" value="Eukaryotic translation initiation factor 3 like domains"/>
    <property type="match status" value="1"/>
</dbReference>
<evidence type="ECO:0000256" key="3">
    <source>
        <dbReference type="ARBA" id="ARBA00022917"/>
    </source>
</evidence>
<evidence type="ECO:0000256" key="2">
    <source>
        <dbReference type="ARBA" id="ARBA00022540"/>
    </source>
</evidence>
<keyword evidence="3" id="KW-0648">Protein biosynthesis</keyword>
<dbReference type="Pfam" id="PF08597">
    <property type="entry name" value="eIF3_subunit"/>
    <property type="match status" value="1"/>
</dbReference>
<name>A0A171A939_TRIIF</name>
<evidence type="ECO:0000313" key="5">
    <source>
        <dbReference type="EMBL" id="JAS01800.1"/>
    </source>
</evidence>
<dbReference type="GO" id="GO:0005852">
    <property type="term" value="C:eukaryotic translation initiation factor 3 complex"/>
    <property type="evidence" value="ECO:0007669"/>
    <property type="project" value="InterPro"/>
</dbReference>
<organism evidence="5">
    <name type="scientific">Triatoma infestans</name>
    <name type="common">Assassin bug</name>
    <dbReference type="NCBI Taxonomy" id="30076"/>
    <lineage>
        <taxon>Eukaryota</taxon>
        <taxon>Metazoa</taxon>
        <taxon>Ecdysozoa</taxon>
        <taxon>Arthropoda</taxon>
        <taxon>Hexapoda</taxon>
        <taxon>Insecta</taxon>
        <taxon>Pterygota</taxon>
        <taxon>Neoptera</taxon>
        <taxon>Paraneoptera</taxon>
        <taxon>Hemiptera</taxon>
        <taxon>Heteroptera</taxon>
        <taxon>Panheteroptera</taxon>
        <taxon>Cimicomorpha</taxon>
        <taxon>Reduviidae</taxon>
        <taxon>Triatominae</taxon>
        <taxon>Triatoma</taxon>
    </lineage>
</organism>
<dbReference type="GO" id="GO:0003743">
    <property type="term" value="F:translation initiation factor activity"/>
    <property type="evidence" value="ECO:0007669"/>
    <property type="project" value="UniProtKB-KW"/>
</dbReference>
<keyword evidence="2 5" id="KW-0396">Initiation factor</keyword>
<feature type="compositionally biased region" description="Basic and acidic residues" evidence="4">
    <location>
        <begin position="58"/>
        <end position="70"/>
    </location>
</feature>
<evidence type="ECO:0000256" key="1">
    <source>
        <dbReference type="ARBA" id="ARBA00022490"/>
    </source>
</evidence>
<dbReference type="PANTHER" id="PTHR21681:SF0">
    <property type="entry name" value="EUKARYOTIC TRANSLATION INITIATION FACTOR 3 SUBUNIT J"/>
    <property type="match status" value="1"/>
</dbReference>